<feature type="transmembrane region" description="Helical" evidence="7">
    <location>
        <begin position="55"/>
        <end position="83"/>
    </location>
</feature>
<evidence type="ECO:0000256" key="2">
    <source>
        <dbReference type="ARBA" id="ARBA00008034"/>
    </source>
</evidence>
<comment type="caution">
    <text evidence="8">The sequence shown here is derived from an EMBL/GenBank/DDBJ whole genome shotgun (WGS) entry which is preliminary data.</text>
</comment>
<dbReference type="PANTHER" id="PTHR30477">
    <property type="entry name" value="ABC-TRANSPORTER METAL-BINDING PROTEIN"/>
    <property type="match status" value="1"/>
</dbReference>
<keyword evidence="9" id="KW-1185">Reference proteome</keyword>
<dbReference type="InterPro" id="IPR001626">
    <property type="entry name" value="ABC_TroCD"/>
</dbReference>
<dbReference type="InterPro" id="IPR037294">
    <property type="entry name" value="ABC_BtuC-like"/>
</dbReference>
<name>A0ABU2DUY1_9MICC</name>
<feature type="transmembrane region" description="Helical" evidence="7">
    <location>
        <begin position="18"/>
        <end position="43"/>
    </location>
</feature>
<dbReference type="EMBL" id="JAVKGR010000018">
    <property type="protein sequence ID" value="MDR8020196.1"/>
    <property type="molecule type" value="Genomic_DNA"/>
</dbReference>
<comment type="subcellular location">
    <subcellularLocation>
        <location evidence="6">Cell membrane</location>
        <topology evidence="6">Multi-pass membrane protein</topology>
    </subcellularLocation>
    <subcellularLocation>
        <location evidence="1">Membrane</location>
        <topology evidence="1">Multi-pass membrane protein</topology>
    </subcellularLocation>
</comment>
<feature type="transmembrane region" description="Helical" evidence="7">
    <location>
        <begin position="164"/>
        <end position="186"/>
    </location>
</feature>
<dbReference type="CDD" id="cd06550">
    <property type="entry name" value="TM_ABC_iron-siderophores_like"/>
    <property type="match status" value="1"/>
</dbReference>
<feature type="transmembrane region" description="Helical" evidence="7">
    <location>
        <begin position="221"/>
        <end position="239"/>
    </location>
</feature>
<dbReference type="Pfam" id="PF00950">
    <property type="entry name" value="ABC-3"/>
    <property type="match status" value="1"/>
</dbReference>
<feature type="transmembrane region" description="Helical" evidence="7">
    <location>
        <begin position="192"/>
        <end position="214"/>
    </location>
</feature>
<keyword evidence="3 6" id="KW-0812">Transmembrane</keyword>
<evidence type="ECO:0000256" key="3">
    <source>
        <dbReference type="ARBA" id="ARBA00022692"/>
    </source>
</evidence>
<keyword evidence="5 7" id="KW-0472">Membrane</keyword>
<comment type="similarity">
    <text evidence="2 6">Belongs to the ABC-3 integral membrane protein family.</text>
</comment>
<dbReference type="PANTHER" id="PTHR30477:SF13">
    <property type="entry name" value="IRON TRANSPORT SYSTEM MEMBRANE PROTEIN HI_0360-RELATED"/>
    <property type="match status" value="1"/>
</dbReference>
<evidence type="ECO:0000256" key="5">
    <source>
        <dbReference type="ARBA" id="ARBA00023136"/>
    </source>
</evidence>
<evidence type="ECO:0000313" key="8">
    <source>
        <dbReference type="EMBL" id="MDR8020196.1"/>
    </source>
</evidence>
<organism evidence="8 9">
    <name type="scientific">Nesterenkonia aerolata</name>
    <dbReference type="NCBI Taxonomy" id="3074079"/>
    <lineage>
        <taxon>Bacteria</taxon>
        <taxon>Bacillati</taxon>
        <taxon>Actinomycetota</taxon>
        <taxon>Actinomycetes</taxon>
        <taxon>Micrococcales</taxon>
        <taxon>Micrococcaceae</taxon>
        <taxon>Nesterenkonia</taxon>
    </lineage>
</organism>
<feature type="transmembrane region" description="Helical" evidence="7">
    <location>
        <begin position="245"/>
        <end position="266"/>
    </location>
</feature>
<evidence type="ECO:0000256" key="4">
    <source>
        <dbReference type="ARBA" id="ARBA00022989"/>
    </source>
</evidence>
<evidence type="ECO:0000256" key="1">
    <source>
        <dbReference type="ARBA" id="ARBA00004141"/>
    </source>
</evidence>
<dbReference type="RefSeq" id="WP_310549177.1">
    <property type="nucleotide sequence ID" value="NZ_JAVKGR010000018.1"/>
</dbReference>
<reference evidence="8 9" key="1">
    <citation type="submission" date="2023-09" db="EMBL/GenBank/DDBJ databases">
        <title>Description of three actinobacteria isolated from air of manufacturing shop in a pharmaceutical factory.</title>
        <authorList>
            <person name="Zhang D.-F."/>
        </authorList>
    </citation>
    <scope>NUCLEOTIDE SEQUENCE [LARGE SCALE GENOMIC DNA]</scope>
    <source>
        <strain evidence="8 9">LY-0111</strain>
    </source>
</reference>
<feature type="transmembrane region" description="Helical" evidence="7">
    <location>
        <begin position="133"/>
        <end position="152"/>
    </location>
</feature>
<sequence>MVDLLIAPLSFPFMQHAVIVAVTAAAVCGLLSCWLVLMGWSLMGEAVAHSILPGVVLASLVGLPLAVGAFLFGLVAVLLIGAVGAAPGLKRDTSIGVVFTSLFAVGLVLLSVTPTQTHLQHILFGDVLGASRADVLTVSLLGLVTITVLMVRRRDLVLFAFDRTYAHTVGLSTRGLAALLLSLLALTTVTALQTLGVILVVAMLVIPGATALLLSRTFSRMLLLSSLSAVLSALIGLYASYWLDVASGATIVLTQAVQFTLAYLFAPRRGLIARLSEGRRRRRISSTEPTAATESTTAEVI</sequence>
<dbReference type="Gene3D" id="1.10.3470.10">
    <property type="entry name" value="ABC transporter involved in vitamin B12 uptake, BtuC"/>
    <property type="match status" value="1"/>
</dbReference>
<dbReference type="SUPFAM" id="SSF81345">
    <property type="entry name" value="ABC transporter involved in vitamin B12 uptake, BtuC"/>
    <property type="match status" value="1"/>
</dbReference>
<accession>A0ABU2DUY1</accession>
<protein>
    <submittedName>
        <fullName evidence="8">Metal ABC transporter permease</fullName>
    </submittedName>
</protein>
<gene>
    <name evidence="8" type="ORF">RIL96_11540</name>
</gene>
<proteinExistence type="inferred from homology"/>
<evidence type="ECO:0000256" key="6">
    <source>
        <dbReference type="RuleBase" id="RU003943"/>
    </source>
</evidence>
<dbReference type="Proteomes" id="UP001251870">
    <property type="component" value="Unassembled WGS sequence"/>
</dbReference>
<feature type="transmembrane region" description="Helical" evidence="7">
    <location>
        <begin position="95"/>
        <end position="113"/>
    </location>
</feature>
<evidence type="ECO:0000256" key="7">
    <source>
        <dbReference type="SAM" id="Phobius"/>
    </source>
</evidence>
<evidence type="ECO:0000313" key="9">
    <source>
        <dbReference type="Proteomes" id="UP001251870"/>
    </source>
</evidence>
<keyword evidence="6" id="KW-0813">Transport</keyword>
<keyword evidence="4 7" id="KW-1133">Transmembrane helix</keyword>